<dbReference type="Proteomes" id="UP000245252">
    <property type="component" value="Unassembled WGS sequence"/>
</dbReference>
<dbReference type="OrthoDB" id="9758751at2"/>
<organism evidence="2 3">
    <name type="scientific">Metarhizobium album</name>
    <dbReference type="NCBI Taxonomy" id="2182425"/>
    <lineage>
        <taxon>Bacteria</taxon>
        <taxon>Pseudomonadati</taxon>
        <taxon>Pseudomonadota</taxon>
        <taxon>Alphaproteobacteria</taxon>
        <taxon>Hyphomicrobiales</taxon>
        <taxon>Rhizobiaceae</taxon>
        <taxon>Metarhizobium</taxon>
    </lineage>
</organism>
<dbReference type="InterPro" id="IPR033186">
    <property type="entry name" value="HerA_C"/>
</dbReference>
<dbReference type="EMBL" id="QFBC01000002">
    <property type="protein sequence ID" value="PWE57265.1"/>
    <property type="molecule type" value="Genomic_DNA"/>
</dbReference>
<dbReference type="Pfam" id="PF05872">
    <property type="entry name" value="HerA_C"/>
    <property type="match status" value="1"/>
</dbReference>
<gene>
    <name evidence="2" type="ORF">DEM27_06410</name>
</gene>
<keyword evidence="3" id="KW-1185">Reference proteome</keyword>
<evidence type="ECO:0000313" key="3">
    <source>
        <dbReference type="Proteomes" id="UP000245252"/>
    </source>
</evidence>
<sequence>MLARADSGAQFCFTDHVDRNFLQSLSTKDNRRSVLGKEISAASVPVLAADVKGDLSGVAATGEAGSRLAARSASLGRQFVSRAFPVQFWDLFGHDGLPIRTAVHAMGPDLLGRMLRLNETQQGARRPQPAGSPTRCARFGADRRPRLDLPDVACWVMPASIGTSK</sequence>
<evidence type="ECO:0000259" key="1">
    <source>
        <dbReference type="Pfam" id="PF05872"/>
    </source>
</evidence>
<dbReference type="AlphaFoldDB" id="A0A2U2DVB9"/>
<name>A0A2U2DVB9_9HYPH</name>
<proteinExistence type="predicted"/>
<evidence type="ECO:0000313" key="2">
    <source>
        <dbReference type="EMBL" id="PWE57265.1"/>
    </source>
</evidence>
<protein>
    <recommendedName>
        <fullName evidence="1">Helicase HerA-like C-terminal domain-containing protein</fullName>
    </recommendedName>
</protein>
<reference evidence="2 3" key="1">
    <citation type="submission" date="2018-05" db="EMBL/GenBank/DDBJ databases">
        <title>The draft genome of strain NS-104.</title>
        <authorList>
            <person name="Hang P."/>
            <person name="Jiang J."/>
        </authorList>
    </citation>
    <scope>NUCLEOTIDE SEQUENCE [LARGE SCALE GENOMIC DNA]</scope>
    <source>
        <strain evidence="2 3">NS-104</strain>
    </source>
</reference>
<feature type="domain" description="Helicase HerA-like C-terminal" evidence="1">
    <location>
        <begin position="34"/>
        <end position="124"/>
    </location>
</feature>
<comment type="caution">
    <text evidence="2">The sequence shown here is derived from an EMBL/GenBank/DDBJ whole genome shotgun (WGS) entry which is preliminary data.</text>
</comment>
<accession>A0A2U2DVB9</accession>